<evidence type="ECO:0000313" key="3">
    <source>
        <dbReference type="EMBL" id="QJD85852.1"/>
    </source>
</evidence>
<dbReference type="Proteomes" id="UP000502248">
    <property type="component" value="Chromosome"/>
</dbReference>
<dbReference type="PANTHER" id="PTHR32305">
    <property type="match status" value="1"/>
</dbReference>
<dbReference type="Gene3D" id="3.90.930.1">
    <property type="match status" value="1"/>
</dbReference>
<dbReference type="RefSeq" id="WP_169282104.1">
    <property type="nucleotide sequence ID" value="NZ_CP051680.1"/>
</dbReference>
<dbReference type="Pfam" id="PF05593">
    <property type="entry name" value="RHS_repeat"/>
    <property type="match status" value="4"/>
</dbReference>
<feature type="domain" description="Teneurin-like YD-shell" evidence="2">
    <location>
        <begin position="1841"/>
        <end position="2066"/>
    </location>
</feature>
<reference evidence="3 4" key="1">
    <citation type="submission" date="2020-04" db="EMBL/GenBank/DDBJ databases">
        <title>Genome sequencing of novel species.</title>
        <authorList>
            <person name="Heo J."/>
            <person name="Kim S.-J."/>
            <person name="Kim J.-S."/>
            <person name="Hong S.-B."/>
            <person name="Kwon S.-W."/>
        </authorList>
    </citation>
    <scope>NUCLEOTIDE SEQUENCE [LARGE SCALE GENOMIC DNA]</scope>
    <source>
        <strain evidence="3 4">MFER-1</strain>
    </source>
</reference>
<evidence type="ECO:0000259" key="2">
    <source>
        <dbReference type="Pfam" id="PF25023"/>
    </source>
</evidence>
<name>A0A7Z2ZPC0_9BACL</name>
<proteinExistence type="predicted"/>
<evidence type="ECO:0000256" key="1">
    <source>
        <dbReference type="ARBA" id="ARBA00022737"/>
    </source>
</evidence>
<feature type="domain" description="Teneurin-like YD-shell" evidence="2">
    <location>
        <begin position="2084"/>
        <end position="2277"/>
    </location>
</feature>
<dbReference type="PANTHER" id="PTHR32305:SF15">
    <property type="entry name" value="PROTEIN RHSA-RELATED"/>
    <property type="match status" value="1"/>
</dbReference>
<dbReference type="InterPro" id="IPR006530">
    <property type="entry name" value="YD"/>
</dbReference>
<evidence type="ECO:0000313" key="4">
    <source>
        <dbReference type="Proteomes" id="UP000502248"/>
    </source>
</evidence>
<dbReference type="EMBL" id="CP051680">
    <property type="protein sequence ID" value="QJD85852.1"/>
    <property type="molecule type" value="Genomic_DNA"/>
</dbReference>
<keyword evidence="1" id="KW-0677">Repeat</keyword>
<sequence length="3238" mass="362385">MNNLVGPKQQYNTMLSPVFLQNNKSEEYISSQNGGLTLTQSDYVLPGRNGLNLEIKRIYKNDTSNVQEMKVKYLNGAWVDYVSSDIKTSSFNEDRYNLGIGMRFSFPMIEVRQNSDGTSNDFLHTQSGDVYRLKADTLAGTSVLLPEGQTIKDVVVRNSTAFSNGQNDGTSKFVMTEKEGKKTYFATDGRILGIVDRYGNTIKFEYTSLSYSIDGQTVNKRLISQITDTVGRVTTIEYKEDPSYIVGPIENNPYSANDSYKASQNPNNTDSGDLQGKFQVIVHLPGNKQIVYDKSAVLVSSSKHVTRTRLQRVFDVDNNVKYHYWYEQPELGFTYMNGKNYAVYNRYENLVQIDYAKTNRIKRYVYNTYTKRLNSGSMQYRKIFEAEERVKKSYDASKSNFLDRFVAEIKNETGYSYTNEPDGFGTSGYYEYSNAYLKDTYRYTTQIKELNDATTTYTYDGLHQLITTENKGNDHNDTITTEHDEMKLIKKKETVSLQVVNGKAQGTSVKKIENYRYDEYGNLTNYIGPEAARDAAGYPLDSKHTVVYSYAYDKFHVLASKTWNKDKIATSQILYDVDSNGNVIKETRVNTGDAANWTSIDYQYDNYGNMTQKKQNAGGQSFVTNYEYGIDAKGKDTKGAYLSKKYSVVDGATLANTYAYDFNTGNLTAEMDPNGNETDYEYDALSRVVQTNLANGSFKKYVYQENPYVNMKIQYTDPKGTLFIYNYDILGNLLQAGLQVDGQTHPLTTYEYDAKGNKTKETDANGNSILYAYDSAYGLVRKTYKEKDTVDKGSIAVKYTIGSDSATALLVTITDQDGYVNKYYYDILNRLVKLEKTPDNNHFFATAYSYNYVGDLLSETDARGGVTRYEYDNQSRRIKKIDALGNETGYVYNALDQISQQTEPGGKVTRILYDTAGRKSEQRVRENESTDYFYTKYIYDAAGNATNVKQGQSLSGRDIIASDISYAYDNMNRTSDEYHKIDANRKSHIKYSYDPNDNKTQELRYANAGENEFLSYTYDYDYAGRVKEESGALKATGGGSDEAQGSYNKKYIYDDAGNLKEKHVDNGDGFDVTSYAYDYLNHVVEKNEPFTDSSHFKYSTYKYDKRGNQLSETMTVQGQTLTVSIAYDGLGKQTSMIDPLGNKTRFVYDENGNLIKKIDPRYMSQSADQAPGIEYAYDALNRLVKTSVYDGSARTVTDYREYDGRGNLILEADGEGYNENDPARSLGKQYVYNVLDKQTAYISAQTTAKNRMNGTHTVTSAYTYDAVGNVLSQTDALGNQTTNTYYLNGMLKETAYPDGKKDLYDYDLTGKIRVAKTDRAGNTTTAYSNVFGQPYRIKFPDGTSKSLKYSSKGELTESIDQGGNRTLYNYDSSGNVTAKREFIRTEGAYDIYKLTQNVYDEANRLVSQETFENRRPIGGSGETTITTGDKVQNVYDKTGRLIRNSGPFGREKDYEYDRAGNRITEKQKVSDSYTDVKRYAYDVQSRLISESTLVQTSGLELLYLADAKFDNEYADRVLSTTSYVYYKNGLIKSKTDPHDNKTTFIFDADGKLTQQTDPMLAATEYRYDDNGNLIKQMDANGVSTRYEYDELNRLIRQIAPAADGSDATTRYLYDAMGNLIKQISPNQYDAAKDTADQALAMTGISYTYDAMNRLISTISPDGDGLSYIRYDANGWVQKTVDGLRYTGNMDASQGIVYEYDGLGQLVKETDSLGNVTLYAYDVLGRLIRQIDANDNTTIYDYNPDGTLKSVTYADGGAISFGYDKLGRKTVETDQRGSTTTYAYNDLGKQRTVTDPYGNKLEFKTDLAGNLISQKDKRGSVTLFKYDANNRIIEKRAPLEFDAGGNVVYAIETTVYDKVGNVIKQTMTNSKDKSFIRETRYTYADNNLVLTVSDNGGAYTKYTYDKNGNVIKKETLRDKDRYDVEEFSYDNQDRMIEDIRLANDRDIADAASLANIADLRDPAYLGQVRLITSYEYDLLGNKIKQIDPRAYAFSADDTGNRGMYAVTYTYDALNRVDKIIRKQDGQDVYTQYTYDKVGNKTVIRNERGFVTTYAYDGMNRLVTVTDSLNQSVTTQYDTAGNRIVVMNAKGDTMSFAYDKLNRLINTTDAYGTIINENVYDANGNVIKKIDAKGFLSSSNNAARYGWLYTYDLANRLIQTVDPELAAKNNPALFKAMYRYNAAGEQTEETDALGNKTAFVYDEAGRLVQVTDPLGIVIRYGYDNAGNKLYMTDGRGKTTQYAYGTFGLLTQVTNADHKTIQYSYDLGLNLAVMIDRNGNHTRYTYDNRGLLLTKTVDETSDRISYTYDEKGNRASMTDASGTSSYSFDSNDKLLQVVKDDKVQLIYTYDAIGNISTVTDHTGFATTYTYDKSSRMSTVVFDGKTVTYAYDPNGNRTSISYEGGVTESYTYDKNNQLLTLINQAPGGNVISQYSYTYDNVGKQSSKTDGLGTSNYLYDAAGRILEVEAPGKTTIYAYDGAGNRQTLNETYASDQLSGYVDPNTKQALPYRLMKSQYVYSNTNELLKLVETMYDDNNKELLKKTTDYLYDNNGNQLRTKVSFVLPYNSGKRQGTDGTLFGDDVTGDISALIESVSNTFDGFNRLVKTEKVKGGNRSTVTFVYDGNDLRTQKVSRSSTDGYTAKVTNYVYDRQHVILETDATGDTAVRYVHGINYIARIDASSKLSYYLFNGHGDVVQTVSETGTVENQYDYDIFGNPTLTIEKYEASIRYAGEFFDAEVGLYYLRARYYDPYIGRFISEDTYKGKINDPLSLNRYTYANNDPIMYVDPTGHAATKNNATVLLKDVIKDGYGGSLYWDNKNKTATVNINGQKVTIKADGKDAAMVNGRVVIKPDTLDRLYNTASGKSTNPVKTTIDTSANAKVITSQRTVEIPTGQKYITTNTLKNEYKPTQEFLKIINQVSKTNEISNDQIISLVNITKFECQGLDCGKQSVSNSLPSVASGSSNPFAVIQKIEQLKARISSGAMSFVEGGVNSVIETGEGLYDIGKNMVTGNHKELPSFITHDSEKARQEAEILIAEFNAKVINGDSDSILEYAGGLLLPALVTRGIGKAIPKGPKNAINNKVPIKGTGKVIDPKVVDKILATDKGLRPNPSTYLSKEYIDSHLAMFEGGVTKIQWGAPTRPLGPPTGTFIMPKSVADDLIAKSGGDVSKLEELLSLDPGTLGSSPVRVDIPKPTGLRMPDGNEVGANSQWIPGGYTSGGIIEATIDQVPLDKLIVTKILK</sequence>
<dbReference type="InterPro" id="IPR050708">
    <property type="entry name" value="T6SS_VgrG/RHS"/>
</dbReference>
<gene>
    <name evidence="3" type="ORF">HH215_23505</name>
</gene>
<dbReference type="KEGG" id="cheb:HH215_23505"/>
<feature type="domain" description="Teneurin-like YD-shell" evidence="2">
    <location>
        <begin position="1644"/>
        <end position="1807"/>
    </location>
</feature>
<organism evidence="3 4">
    <name type="scientific">Cohnella herbarum</name>
    <dbReference type="NCBI Taxonomy" id="2728023"/>
    <lineage>
        <taxon>Bacteria</taxon>
        <taxon>Bacillati</taxon>
        <taxon>Bacillota</taxon>
        <taxon>Bacilli</taxon>
        <taxon>Bacillales</taxon>
        <taxon>Paenibacillaceae</taxon>
        <taxon>Cohnella</taxon>
    </lineage>
</organism>
<protein>
    <submittedName>
        <fullName evidence="3">RHS repeat protein</fullName>
    </submittedName>
</protein>
<dbReference type="InterPro" id="IPR031325">
    <property type="entry name" value="RHS_repeat"/>
</dbReference>
<dbReference type="Gene3D" id="2.180.10.10">
    <property type="entry name" value="RHS repeat-associated core"/>
    <property type="match status" value="8"/>
</dbReference>
<accession>A0A7Z2ZPC0</accession>
<dbReference type="InterPro" id="IPR022385">
    <property type="entry name" value="Rhs_assc_core"/>
</dbReference>
<dbReference type="InterPro" id="IPR056823">
    <property type="entry name" value="TEN-like_YD-shell"/>
</dbReference>
<dbReference type="NCBIfam" id="TIGR03696">
    <property type="entry name" value="Rhs_assc_core"/>
    <property type="match status" value="1"/>
</dbReference>
<dbReference type="NCBIfam" id="TIGR01643">
    <property type="entry name" value="YD_repeat_2x"/>
    <property type="match status" value="14"/>
</dbReference>
<feature type="domain" description="Teneurin-like YD-shell" evidence="2">
    <location>
        <begin position="2344"/>
        <end position="2480"/>
    </location>
</feature>
<keyword evidence="4" id="KW-1185">Reference proteome</keyword>
<dbReference type="Pfam" id="PF25023">
    <property type="entry name" value="TEN_YD-shell"/>
    <property type="match status" value="4"/>
</dbReference>